<accession>A0A154VX09</accession>
<dbReference type="Proteomes" id="UP000076400">
    <property type="component" value="Unassembled WGS sequence"/>
</dbReference>
<sequence>MDTTNIEILKRMKPHIERLARAFQNTWIRDYLITHQKDYWPLHSTVTAVTNSVNGLQNMARSILREIDQCIEFGQTKPEGSAPDKPVSVVKRAASLFGATSKLVQERGWFCFAGIQSALHGFAQIVAEADFPSYFQPSAEVYSVLPYRLRQSGQGRTVTITYYMPKVRLNGRAKAKYGGRTLKVLSYNAWQAVIEVPDQLDVASGPTDFVFEIPTSDFWSFLRDASQELSFKVAVAGDTPFSFQLEMFCKGVKNWPLTDADGEKAISIHYPDGSVYSSQRFPGSGGDRLKPTWTLGHGDSRTIELVEGWDHIKINVVFSDGIEINRSQAVLRAAHPDHAGTGWTAKANGKTLTLAGLPIN</sequence>
<dbReference type="AlphaFoldDB" id="A0A154VX09"/>
<protein>
    <submittedName>
        <fullName evidence="1">Uncharacterized protein</fullName>
    </submittedName>
</protein>
<keyword evidence="2" id="KW-1185">Reference proteome</keyword>
<proteinExistence type="predicted"/>
<dbReference type="RefSeq" id="WP_067557854.1">
    <property type="nucleotide sequence ID" value="NZ_LPXN01000127.1"/>
</dbReference>
<comment type="caution">
    <text evidence="1">The sequence shown here is derived from an EMBL/GenBank/DDBJ whole genome shotgun (WGS) entry which is preliminary data.</text>
</comment>
<gene>
    <name evidence="1" type="ORF">AUP43_02595</name>
</gene>
<organism evidence="1 2">
    <name type="scientific">Oceanibaculum pacificum</name>
    <dbReference type="NCBI Taxonomy" id="580166"/>
    <lineage>
        <taxon>Bacteria</taxon>
        <taxon>Pseudomonadati</taxon>
        <taxon>Pseudomonadota</taxon>
        <taxon>Alphaproteobacteria</taxon>
        <taxon>Rhodospirillales</taxon>
        <taxon>Oceanibaculaceae</taxon>
        <taxon>Oceanibaculum</taxon>
    </lineage>
</organism>
<evidence type="ECO:0000313" key="1">
    <source>
        <dbReference type="EMBL" id="KZD05820.1"/>
    </source>
</evidence>
<dbReference type="EMBL" id="LPXN01000127">
    <property type="protein sequence ID" value="KZD05820.1"/>
    <property type="molecule type" value="Genomic_DNA"/>
</dbReference>
<name>A0A154VX09_9PROT</name>
<evidence type="ECO:0000313" key="2">
    <source>
        <dbReference type="Proteomes" id="UP000076400"/>
    </source>
</evidence>
<dbReference type="STRING" id="580166.AUP43_02595"/>
<reference evidence="1 2" key="1">
    <citation type="submission" date="2015-12" db="EMBL/GenBank/DDBJ databases">
        <title>Genome sequence of Oceanibaculum pacificum MCCC 1A02656.</title>
        <authorList>
            <person name="Lu L."/>
            <person name="Lai Q."/>
            <person name="Shao Z."/>
            <person name="Qian P."/>
        </authorList>
    </citation>
    <scope>NUCLEOTIDE SEQUENCE [LARGE SCALE GENOMIC DNA]</scope>
    <source>
        <strain evidence="1 2">MCCC 1A02656</strain>
    </source>
</reference>